<dbReference type="CDD" id="cd17557">
    <property type="entry name" value="REC_Rcp-like"/>
    <property type="match status" value="1"/>
</dbReference>
<dbReference type="AlphaFoldDB" id="A0A6M4ITZ8"/>
<accession>A0A6M4ITZ8</accession>
<keyword evidence="4" id="KW-1185">Reference proteome</keyword>
<reference evidence="3 4" key="1">
    <citation type="submission" date="2020-05" db="EMBL/GenBank/DDBJ databases">
        <title>Complete genome sequence of Gemmatimonas greenlandica TET16.</title>
        <authorList>
            <person name="Zeng Y."/>
        </authorList>
    </citation>
    <scope>NUCLEOTIDE SEQUENCE [LARGE SCALE GENOMIC DNA]</scope>
    <source>
        <strain evidence="3 4">TET16</strain>
    </source>
</reference>
<dbReference type="SMART" id="SM00448">
    <property type="entry name" value="REC"/>
    <property type="match status" value="1"/>
</dbReference>
<dbReference type="InterPro" id="IPR011006">
    <property type="entry name" value="CheY-like_superfamily"/>
</dbReference>
<dbReference type="PROSITE" id="PS50110">
    <property type="entry name" value="RESPONSE_REGULATORY"/>
    <property type="match status" value="1"/>
</dbReference>
<proteinExistence type="predicted"/>
<name>A0A6M4ITZ8_9BACT</name>
<keyword evidence="1" id="KW-0597">Phosphoprotein</keyword>
<sequence length="147" mass="16197">MSRTDHVLVVEDNDDDFETVTEAVRRAGITNQLRRAVSGTECVEMLVELLERGSTLPALVLLDLNTPNADGRDALLQIRANSNLAVIPLVVISASANPRDITTAYSNGANAYHIKPVNHATHLEILQTIFTYWINQAVLPTHRSLSR</sequence>
<dbReference type="RefSeq" id="WP_171227043.1">
    <property type="nucleotide sequence ID" value="NZ_CP053085.1"/>
</dbReference>
<feature type="modified residue" description="4-aspartylphosphate" evidence="1">
    <location>
        <position position="63"/>
    </location>
</feature>
<evidence type="ECO:0000313" key="3">
    <source>
        <dbReference type="EMBL" id="QJR37608.1"/>
    </source>
</evidence>
<dbReference type="Pfam" id="PF00072">
    <property type="entry name" value="Response_reg"/>
    <property type="match status" value="1"/>
</dbReference>
<evidence type="ECO:0000313" key="4">
    <source>
        <dbReference type="Proteomes" id="UP000500938"/>
    </source>
</evidence>
<dbReference type="Proteomes" id="UP000500938">
    <property type="component" value="Chromosome"/>
</dbReference>
<gene>
    <name evidence="3" type="ORF">HKW67_19845</name>
</gene>
<dbReference type="KEGG" id="ggr:HKW67_19845"/>
<feature type="domain" description="Response regulatory" evidence="2">
    <location>
        <begin position="6"/>
        <end position="130"/>
    </location>
</feature>
<dbReference type="SUPFAM" id="SSF52172">
    <property type="entry name" value="CheY-like"/>
    <property type="match status" value="1"/>
</dbReference>
<dbReference type="EMBL" id="CP053085">
    <property type="protein sequence ID" value="QJR37608.1"/>
    <property type="molecule type" value="Genomic_DNA"/>
</dbReference>
<evidence type="ECO:0000259" key="2">
    <source>
        <dbReference type="PROSITE" id="PS50110"/>
    </source>
</evidence>
<evidence type="ECO:0000256" key="1">
    <source>
        <dbReference type="PROSITE-ProRule" id="PRU00169"/>
    </source>
</evidence>
<dbReference type="PANTHER" id="PTHR44520">
    <property type="entry name" value="RESPONSE REGULATOR RCP1-RELATED"/>
    <property type="match status" value="1"/>
</dbReference>
<dbReference type="InterPro" id="IPR001789">
    <property type="entry name" value="Sig_transdc_resp-reg_receiver"/>
</dbReference>
<dbReference type="GO" id="GO:0000160">
    <property type="term" value="P:phosphorelay signal transduction system"/>
    <property type="evidence" value="ECO:0007669"/>
    <property type="project" value="InterPro"/>
</dbReference>
<dbReference type="InterPro" id="IPR052893">
    <property type="entry name" value="TCS_response_regulator"/>
</dbReference>
<dbReference type="Gene3D" id="3.40.50.2300">
    <property type="match status" value="1"/>
</dbReference>
<protein>
    <submittedName>
        <fullName evidence="3">Response regulator</fullName>
    </submittedName>
</protein>
<organism evidence="3 4">
    <name type="scientific">Gemmatimonas groenlandica</name>
    <dbReference type="NCBI Taxonomy" id="2732249"/>
    <lineage>
        <taxon>Bacteria</taxon>
        <taxon>Pseudomonadati</taxon>
        <taxon>Gemmatimonadota</taxon>
        <taxon>Gemmatimonadia</taxon>
        <taxon>Gemmatimonadales</taxon>
        <taxon>Gemmatimonadaceae</taxon>
        <taxon>Gemmatimonas</taxon>
    </lineage>
</organism>